<dbReference type="CDD" id="cd00074">
    <property type="entry name" value="HFD_H2A"/>
    <property type="match status" value="1"/>
</dbReference>
<dbReference type="EMBL" id="CACRXK020002281">
    <property type="protein sequence ID" value="CAB3993547.1"/>
    <property type="molecule type" value="Genomic_DNA"/>
</dbReference>
<evidence type="ECO:0000256" key="4">
    <source>
        <dbReference type="ARBA" id="ARBA00010691"/>
    </source>
</evidence>
<accession>A0A6S7HCK1</accession>
<dbReference type="GO" id="GO:0005634">
    <property type="term" value="C:nucleus"/>
    <property type="evidence" value="ECO:0007669"/>
    <property type="project" value="UniProtKB-SubCell"/>
</dbReference>
<evidence type="ECO:0000259" key="10">
    <source>
        <dbReference type="Pfam" id="PF00125"/>
    </source>
</evidence>
<dbReference type="FunFam" id="1.10.20.10:FF:000103">
    <property type="entry name" value="Histone H2A type 1"/>
    <property type="match status" value="1"/>
</dbReference>
<evidence type="ECO:0000256" key="3">
    <source>
        <dbReference type="ARBA" id="ARBA00004286"/>
    </source>
</evidence>
<feature type="region of interest" description="Disordered" evidence="9">
    <location>
        <begin position="76"/>
        <end position="117"/>
    </location>
</feature>
<feature type="compositionally biased region" description="Basic residues" evidence="9">
    <location>
        <begin position="91"/>
        <end position="100"/>
    </location>
</feature>
<dbReference type="GO" id="GO:0046982">
    <property type="term" value="F:protein heterodimerization activity"/>
    <property type="evidence" value="ECO:0007669"/>
    <property type="project" value="InterPro"/>
</dbReference>
<reference evidence="12" key="1">
    <citation type="submission" date="2020-04" db="EMBL/GenBank/DDBJ databases">
        <authorList>
            <person name="Alioto T."/>
            <person name="Alioto T."/>
            <person name="Gomez Garrido J."/>
        </authorList>
    </citation>
    <scope>NUCLEOTIDE SEQUENCE</scope>
    <source>
        <strain evidence="12">A484AB</strain>
    </source>
</reference>
<dbReference type="PRINTS" id="PR00620">
    <property type="entry name" value="HISTONEH2A"/>
</dbReference>
<dbReference type="PANTHER" id="PTHR23430">
    <property type="entry name" value="HISTONE H2A"/>
    <property type="match status" value="1"/>
</dbReference>
<keyword evidence="7 8" id="KW-0544">Nucleosome core</keyword>
<dbReference type="Pfam" id="PF16211">
    <property type="entry name" value="Histone_H2A_C"/>
    <property type="match status" value="1"/>
</dbReference>
<comment type="caution">
    <text evidence="12">The sequence shown here is derived from an EMBL/GenBank/DDBJ whole genome shotgun (WGS) entry which is preliminary data.</text>
</comment>
<dbReference type="OrthoDB" id="9421954at2759"/>
<dbReference type="SUPFAM" id="SSF47113">
    <property type="entry name" value="Histone-fold"/>
    <property type="match status" value="1"/>
</dbReference>
<comment type="function">
    <text evidence="1">Core component of nucleosome. Nucleosomes wrap and compact DNA into chromatin, limiting DNA accessibility to the cellular machineries which require DNA as a template. Histones thereby play a central role in transcription regulation, DNA repair, DNA replication and chromosomal stability. DNA accessibility is regulated via a complex set of post-translational modifications of histones, also called histone code, and nucleosome remodeling.</text>
</comment>
<dbReference type="SMART" id="SM00414">
    <property type="entry name" value="H2A"/>
    <property type="match status" value="1"/>
</dbReference>
<dbReference type="Proteomes" id="UP001152795">
    <property type="component" value="Unassembled WGS sequence"/>
</dbReference>
<name>A0A6S7HCK1_PARCT</name>
<feature type="domain" description="Histone H2A C-terminal" evidence="11">
    <location>
        <begin position="201"/>
        <end position="234"/>
    </location>
</feature>
<dbReference type="GO" id="GO:0000786">
    <property type="term" value="C:nucleosome"/>
    <property type="evidence" value="ECO:0007669"/>
    <property type="project" value="UniProtKB-KW"/>
</dbReference>
<comment type="similarity">
    <text evidence="4 8">Belongs to the histone H2A family.</text>
</comment>
<comment type="subunit">
    <text evidence="8">The nucleosome is a histone octamer containing two molecules each of H2A, H2B, H3 and H4 assembled in one H3-H4 heterotetramer and two H2A-H2B heterodimers. The octamer wraps approximately 147 bp of DNA.</text>
</comment>
<evidence type="ECO:0000256" key="5">
    <source>
        <dbReference type="ARBA" id="ARBA00022454"/>
    </source>
</evidence>
<dbReference type="AlphaFoldDB" id="A0A6S7HCK1"/>
<sequence>MAGRNFEDISSACEVAAQALQAIGNLRNPDIRNLAESTASNSSASNSNMSTTSGGNISVFAAELGQRFPTFNACINNTRGRESHNSSSRSTVKKNSKKRKSNDNTQDASSGSGTKIGRPSKNCVEVAAKITSCIATDVTWPLLPNLGNYAERIGGGAPVYLAAVLEYLTAEILELAGNAARDNRKTRIIPRHIQLAIRNDEELNSLLSNVTLAQGGVLPNIQAALLPKKTVQKSHSASQEF</sequence>
<evidence type="ECO:0000256" key="8">
    <source>
        <dbReference type="RuleBase" id="RU003767"/>
    </source>
</evidence>
<comment type="subcellular location">
    <subcellularLocation>
        <location evidence="3">Chromosome</location>
    </subcellularLocation>
    <subcellularLocation>
        <location evidence="2 8">Nucleus</location>
    </subcellularLocation>
</comment>
<evidence type="ECO:0000256" key="7">
    <source>
        <dbReference type="ARBA" id="ARBA00023269"/>
    </source>
</evidence>
<protein>
    <recommendedName>
        <fullName evidence="8">Histone H2A</fullName>
    </recommendedName>
</protein>
<dbReference type="InterPro" id="IPR007125">
    <property type="entry name" value="H2A/H2B/H3"/>
</dbReference>
<dbReference type="GO" id="GO:0030527">
    <property type="term" value="F:structural constituent of chromatin"/>
    <property type="evidence" value="ECO:0007669"/>
    <property type="project" value="InterPro"/>
</dbReference>
<evidence type="ECO:0000313" key="13">
    <source>
        <dbReference type="Proteomes" id="UP001152795"/>
    </source>
</evidence>
<dbReference type="InterPro" id="IPR002119">
    <property type="entry name" value="Histone_H2A"/>
</dbReference>
<proteinExistence type="inferred from homology"/>
<dbReference type="GO" id="GO:0003677">
    <property type="term" value="F:DNA binding"/>
    <property type="evidence" value="ECO:0007669"/>
    <property type="project" value="UniProtKB-KW"/>
</dbReference>
<evidence type="ECO:0000256" key="1">
    <source>
        <dbReference type="ARBA" id="ARBA00002001"/>
    </source>
</evidence>
<keyword evidence="8" id="KW-0238">DNA-binding</keyword>
<evidence type="ECO:0000256" key="9">
    <source>
        <dbReference type="SAM" id="MobiDB-lite"/>
    </source>
</evidence>
<keyword evidence="6 8" id="KW-0539">Nucleus</keyword>
<keyword evidence="13" id="KW-1185">Reference proteome</keyword>
<dbReference type="Pfam" id="PF00125">
    <property type="entry name" value="Histone"/>
    <property type="match status" value="1"/>
</dbReference>
<evidence type="ECO:0000259" key="11">
    <source>
        <dbReference type="Pfam" id="PF16211"/>
    </source>
</evidence>
<keyword evidence="5 8" id="KW-0158">Chromosome</keyword>
<gene>
    <name evidence="12" type="ORF">PACLA_8A070944</name>
</gene>
<evidence type="ECO:0000256" key="2">
    <source>
        <dbReference type="ARBA" id="ARBA00004123"/>
    </source>
</evidence>
<feature type="domain" description="Core Histone H2A/H2B/H3" evidence="10">
    <location>
        <begin position="151"/>
        <end position="198"/>
    </location>
</feature>
<dbReference type="InterPro" id="IPR032454">
    <property type="entry name" value="Histone_H2A_C"/>
</dbReference>
<dbReference type="Gene3D" id="1.10.20.10">
    <property type="entry name" value="Histone, subunit A"/>
    <property type="match status" value="1"/>
</dbReference>
<evidence type="ECO:0000313" key="12">
    <source>
        <dbReference type="EMBL" id="CAB3993547.1"/>
    </source>
</evidence>
<dbReference type="InterPro" id="IPR009072">
    <property type="entry name" value="Histone-fold"/>
</dbReference>
<organism evidence="12 13">
    <name type="scientific">Paramuricea clavata</name>
    <name type="common">Red gorgonian</name>
    <name type="synonym">Violescent sea-whip</name>
    <dbReference type="NCBI Taxonomy" id="317549"/>
    <lineage>
        <taxon>Eukaryota</taxon>
        <taxon>Metazoa</taxon>
        <taxon>Cnidaria</taxon>
        <taxon>Anthozoa</taxon>
        <taxon>Octocorallia</taxon>
        <taxon>Malacalcyonacea</taxon>
        <taxon>Plexauridae</taxon>
        <taxon>Paramuricea</taxon>
    </lineage>
</organism>
<evidence type="ECO:0000256" key="6">
    <source>
        <dbReference type="ARBA" id="ARBA00023242"/>
    </source>
</evidence>